<dbReference type="AlphaFoldDB" id="A0A1I8A0Z0"/>
<dbReference type="PROSITE" id="PS50041">
    <property type="entry name" value="C_TYPE_LECTIN_2"/>
    <property type="match status" value="1"/>
</dbReference>
<dbReference type="InterPro" id="IPR016186">
    <property type="entry name" value="C-type_lectin-like/link_sf"/>
</dbReference>
<evidence type="ECO:0000313" key="3">
    <source>
        <dbReference type="WBParaSite" id="L893_g31776.t1"/>
    </source>
</evidence>
<evidence type="ECO:0000259" key="1">
    <source>
        <dbReference type="PROSITE" id="PS50041"/>
    </source>
</evidence>
<dbReference type="Proteomes" id="UP000095287">
    <property type="component" value="Unplaced"/>
</dbReference>
<dbReference type="SUPFAM" id="SSF56436">
    <property type="entry name" value="C-type lectin-like"/>
    <property type="match status" value="1"/>
</dbReference>
<sequence>MCDSLKELESYCYRQEAEVDDQRVSAETTQKPTFIQITATLQTTTKKDFSCAEGHKKLGNDQSCCKFITHKNGTEECCDTPWNDQDGHEYCCPNNKACCEGKQARGALIIFILGDNGKDSFCCPKGKENGNKGRAAGCCPAGTYYQRMYNNEAVCCPDSYSSVEGEPFCCPTGFKYLKSFAKCVGAVDIRGRKPRTPYEMKGLCTALHSIPVQIENKEQNEALQSLNLSTMALIGLHIPEGQPWGKENYRWSSDESQPKYANWGPGEPNDAVPGSPEIFVKVSKSGYWYDINNTDSWLPNHIICMAEKYPGVYK</sequence>
<proteinExistence type="predicted"/>
<dbReference type="SMART" id="SM00034">
    <property type="entry name" value="CLECT"/>
    <property type="match status" value="1"/>
</dbReference>
<dbReference type="InterPro" id="IPR016187">
    <property type="entry name" value="CTDL_fold"/>
</dbReference>
<keyword evidence="2" id="KW-1185">Reference proteome</keyword>
<dbReference type="Gene3D" id="3.10.100.10">
    <property type="entry name" value="Mannose-Binding Protein A, subunit A"/>
    <property type="match status" value="1"/>
</dbReference>
<evidence type="ECO:0000313" key="2">
    <source>
        <dbReference type="Proteomes" id="UP000095287"/>
    </source>
</evidence>
<organism evidence="2 3">
    <name type="scientific">Steinernema glaseri</name>
    <dbReference type="NCBI Taxonomy" id="37863"/>
    <lineage>
        <taxon>Eukaryota</taxon>
        <taxon>Metazoa</taxon>
        <taxon>Ecdysozoa</taxon>
        <taxon>Nematoda</taxon>
        <taxon>Chromadorea</taxon>
        <taxon>Rhabditida</taxon>
        <taxon>Tylenchina</taxon>
        <taxon>Panagrolaimomorpha</taxon>
        <taxon>Strongyloidoidea</taxon>
        <taxon>Steinernematidae</taxon>
        <taxon>Steinernema</taxon>
    </lineage>
</organism>
<accession>A0A1I8A0Z0</accession>
<reference evidence="3" key="1">
    <citation type="submission" date="2016-11" db="UniProtKB">
        <authorList>
            <consortium name="WormBaseParasite"/>
        </authorList>
    </citation>
    <scope>IDENTIFICATION</scope>
</reference>
<protein>
    <submittedName>
        <fullName evidence="3">C-type lectin domain-containing protein</fullName>
    </submittedName>
</protein>
<dbReference type="CDD" id="cd00037">
    <property type="entry name" value="CLECT"/>
    <property type="match status" value="1"/>
</dbReference>
<dbReference type="WBParaSite" id="L893_g31776.t1">
    <property type="protein sequence ID" value="L893_g31776.t1"/>
    <property type="gene ID" value="L893_g31776"/>
</dbReference>
<name>A0A1I8A0Z0_9BILA</name>
<feature type="domain" description="C-type lectin" evidence="1">
    <location>
        <begin position="204"/>
        <end position="290"/>
    </location>
</feature>
<dbReference type="InterPro" id="IPR001304">
    <property type="entry name" value="C-type_lectin-like"/>
</dbReference>